<dbReference type="Pfam" id="PF00814">
    <property type="entry name" value="TsaD"/>
    <property type="match status" value="1"/>
</dbReference>
<dbReference type="InterPro" id="IPR022496">
    <property type="entry name" value="T6A_TsaB"/>
</dbReference>
<dbReference type="PANTHER" id="PTHR11735">
    <property type="entry name" value="TRNA N6-ADENOSINE THREONYLCARBAMOYLTRANSFERASE"/>
    <property type="match status" value="1"/>
</dbReference>
<dbReference type="RefSeq" id="WP_006696376.1">
    <property type="nucleotide sequence ID" value="NZ_JH376858.1"/>
</dbReference>
<dbReference type="PANTHER" id="PTHR11735:SF11">
    <property type="entry name" value="TRNA THREONYLCARBAMOYLADENOSINE BIOSYNTHESIS PROTEIN TSAB"/>
    <property type="match status" value="1"/>
</dbReference>
<dbReference type="NCBIfam" id="TIGR03725">
    <property type="entry name" value="T6A_YeaZ"/>
    <property type="match status" value="1"/>
</dbReference>
<dbReference type="InterPro" id="IPR000905">
    <property type="entry name" value="Gcp-like_dom"/>
</dbReference>
<dbReference type="SUPFAM" id="SSF53067">
    <property type="entry name" value="Actin-like ATPase domain"/>
    <property type="match status" value="2"/>
</dbReference>
<protein>
    <recommendedName>
        <fullName evidence="1">Gcp-like domain-containing protein</fullName>
    </recommendedName>
</protein>
<evidence type="ECO:0000313" key="3">
    <source>
        <dbReference type="Proteomes" id="UP000003175"/>
    </source>
</evidence>
<dbReference type="EMBL" id="ADGH01000008">
    <property type="protein sequence ID" value="EHG25051.1"/>
    <property type="molecule type" value="Genomic_DNA"/>
</dbReference>
<organism evidence="2 3">
    <name type="scientific">Selenomonas noxia F0398</name>
    <dbReference type="NCBI Taxonomy" id="702437"/>
    <lineage>
        <taxon>Bacteria</taxon>
        <taxon>Bacillati</taxon>
        <taxon>Bacillota</taxon>
        <taxon>Negativicutes</taxon>
        <taxon>Selenomonadales</taxon>
        <taxon>Selenomonadaceae</taxon>
        <taxon>Selenomonas</taxon>
    </lineage>
</organism>
<gene>
    <name evidence="2" type="ORF">HMPREF9432_01081</name>
</gene>
<dbReference type="Proteomes" id="UP000003175">
    <property type="component" value="Unassembled WGS sequence"/>
</dbReference>
<dbReference type="CDD" id="cd24032">
    <property type="entry name" value="ASKHA_NBD_TsaB"/>
    <property type="match status" value="1"/>
</dbReference>
<dbReference type="Gene3D" id="3.30.420.40">
    <property type="match status" value="2"/>
</dbReference>
<accession>A0ABN0DQI5</accession>
<evidence type="ECO:0000259" key="1">
    <source>
        <dbReference type="Pfam" id="PF00814"/>
    </source>
</evidence>
<evidence type="ECO:0000313" key="2">
    <source>
        <dbReference type="EMBL" id="EHG25051.1"/>
    </source>
</evidence>
<proteinExistence type="predicted"/>
<keyword evidence="3" id="KW-1185">Reference proteome</keyword>
<sequence length="239" mass="25626">MSIVSIDTSSQVSSVAVLSEECVAAELSMQGALTHSETLMPHIETALHMARIKKEELEGIAVSIGPGSFTGLRIGLAAAKMMSYALCIPLIGVPTLEALAHHCICEGVRLVCMMDAQKGSAYVQEFTWRADGDALKLQEDRPLVILPLTEVVAALEGTARPVVLLGDAMQKHMDAALPEDVHLAPIHARMPRAACVGLAGLARLRRGESDDPMTAVPLYLRRSEAEVLWEKRHGSEAAS</sequence>
<reference evidence="2 3" key="1">
    <citation type="submission" date="2011-08" db="EMBL/GenBank/DDBJ databases">
        <title>The Genome Sequence of Selenomonas noxia F0398.</title>
        <authorList>
            <consortium name="The Broad Institute Genome Sequencing Platform"/>
            <person name="Earl A."/>
            <person name="Ward D."/>
            <person name="Feldgarden M."/>
            <person name="Gevers D."/>
            <person name="Izard J."/>
            <person name="Ganesan A."/>
            <person name="Blanton J.M."/>
            <person name="Baranova O.V."/>
            <person name="Tanner A.C."/>
            <person name="Dewhirst F.E."/>
            <person name="Young S.K."/>
            <person name="Zeng Q."/>
            <person name="Gargeya S."/>
            <person name="Fitzgerald M."/>
            <person name="Haas B."/>
            <person name="Abouelleil A."/>
            <person name="Alvarado L."/>
            <person name="Arachchi H.M."/>
            <person name="Berlin A."/>
            <person name="Brown A."/>
            <person name="Chapman S.B."/>
            <person name="Chen Z."/>
            <person name="Dunbar C."/>
            <person name="Freedman E."/>
            <person name="Gearin G."/>
            <person name="Gellesch M."/>
            <person name="Goldberg J."/>
            <person name="Griggs A."/>
            <person name="Gujja S."/>
            <person name="Heiman D."/>
            <person name="Howarth C."/>
            <person name="Larson L."/>
            <person name="Lui A."/>
            <person name="MacDonald P.J.P."/>
            <person name="Montmayeur A."/>
            <person name="Murphy C."/>
            <person name="Neiman D."/>
            <person name="Pearson M."/>
            <person name="Priest M."/>
            <person name="Roberts A."/>
            <person name="Saif S."/>
            <person name="Shea T."/>
            <person name="Shenoy N."/>
            <person name="Sisk P."/>
            <person name="Stolte C."/>
            <person name="Sykes S."/>
            <person name="Wortman J."/>
            <person name="Nusbaum C."/>
            <person name="Birren B."/>
        </authorList>
    </citation>
    <scope>NUCLEOTIDE SEQUENCE [LARGE SCALE GENOMIC DNA]</scope>
    <source>
        <strain evidence="2 3">F0398</strain>
    </source>
</reference>
<dbReference type="InterPro" id="IPR043129">
    <property type="entry name" value="ATPase_NBD"/>
</dbReference>
<name>A0ABN0DQI5_9FIRM</name>
<comment type="caution">
    <text evidence="2">The sequence shown here is derived from an EMBL/GenBank/DDBJ whole genome shotgun (WGS) entry which is preliminary data.</text>
</comment>
<feature type="domain" description="Gcp-like" evidence="1">
    <location>
        <begin position="34"/>
        <end position="229"/>
    </location>
</feature>